<evidence type="ECO:0008006" key="4">
    <source>
        <dbReference type="Google" id="ProtNLM"/>
    </source>
</evidence>
<dbReference type="Pfam" id="PF05327">
    <property type="entry name" value="RRN3"/>
    <property type="match status" value="1"/>
</dbReference>
<dbReference type="GO" id="GO:0001042">
    <property type="term" value="F:RNA polymerase I core binding"/>
    <property type="evidence" value="ECO:0007669"/>
    <property type="project" value="TreeGrafter"/>
</dbReference>
<dbReference type="InterPro" id="IPR007991">
    <property type="entry name" value="RNA_pol_I_trans_ini_fac_RRN3"/>
</dbReference>
<feature type="compositionally biased region" description="Acidic residues" evidence="2">
    <location>
        <begin position="115"/>
        <end position="129"/>
    </location>
</feature>
<dbReference type="PANTHER" id="PTHR12790">
    <property type="entry name" value="TRANSCRIPTION INITIATION FACTOR IA RRN3"/>
    <property type="match status" value="1"/>
</dbReference>
<dbReference type="GO" id="GO:0006361">
    <property type="term" value="P:transcription initiation at RNA polymerase I promoter"/>
    <property type="evidence" value="ECO:0007669"/>
    <property type="project" value="InterPro"/>
</dbReference>
<dbReference type="PANTHER" id="PTHR12790:SF0">
    <property type="entry name" value="RNA POLYMERASE I-SPECIFIC TRANSCRIPTION INITIATION FACTOR RRN3-RELATED"/>
    <property type="match status" value="1"/>
</dbReference>
<dbReference type="GO" id="GO:0001181">
    <property type="term" value="F:RNA polymerase I general transcription initiation factor activity"/>
    <property type="evidence" value="ECO:0007669"/>
    <property type="project" value="InterPro"/>
</dbReference>
<organism evidence="3">
    <name type="scientific">Mucochytrium quahogii</name>
    <dbReference type="NCBI Taxonomy" id="96639"/>
    <lineage>
        <taxon>Eukaryota</taxon>
        <taxon>Sar</taxon>
        <taxon>Stramenopiles</taxon>
        <taxon>Bigyra</taxon>
        <taxon>Labyrinthulomycetes</taxon>
        <taxon>Thraustochytrida</taxon>
        <taxon>Thraustochytriidae</taxon>
        <taxon>Mucochytrium</taxon>
    </lineage>
</organism>
<evidence type="ECO:0000313" key="3">
    <source>
        <dbReference type="EMBL" id="CAD9669348.1"/>
    </source>
</evidence>
<gene>
    <name evidence="3" type="ORF">QSP1433_LOCUS2788</name>
</gene>
<reference evidence="3" key="1">
    <citation type="submission" date="2021-01" db="EMBL/GenBank/DDBJ databases">
        <authorList>
            <person name="Corre E."/>
            <person name="Pelletier E."/>
            <person name="Niang G."/>
            <person name="Scheremetjew M."/>
            <person name="Finn R."/>
            <person name="Kale V."/>
            <person name="Holt S."/>
            <person name="Cochrane G."/>
            <person name="Meng A."/>
            <person name="Brown T."/>
            <person name="Cohen L."/>
        </authorList>
    </citation>
    <scope>NUCLEOTIDE SEQUENCE</scope>
    <source>
        <strain evidence="3">NY070348D</strain>
    </source>
</reference>
<protein>
    <recommendedName>
        <fullName evidence="4">RNA polymerase I-specific transcription initiation factor RRN3</fullName>
    </recommendedName>
</protein>
<comment type="similarity">
    <text evidence="1">Belongs to the RRN3 family.</text>
</comment>
<name>A0A7S2RF43_9STRA</name>
<accession>A0A7S2RF43</accession>
<feature type="region of interest" description="Disordered" evidence="2">
    <location>
        <begin position="114"/>
        <end position="139"/>
    </location>
</feature>
<sequence>MGQDDLAQWVRSSLQGKIDGPGKAFYELLEELKNGNDTCRLRDLFAAIAENSAMLSKYHEELDELLTILFLFDWSFGSEVSIAFERIICGLVSSNAGFLLPVFQLLVQNFYPGREDEDEEDEDEDEDEEDARKVDDTENDDVKRERLNQIHRAVRSILSIIPLGCTTLLTVLFAEFPAHRESTKKQETFIRQALRVCEYTPILRDRILALTIERLLVMDSEILLDDLEEKDENANGMFSMEDDTAGQPAPQVVSKDVLAVRAIAERLDILLGVLFDFSDKQISKNRRMGKVYFDLVVNIVDRLVMRTNGAKFTQFLIFYICRKRADFVDSFIERLLQRALGDDVAAPVRLSSASYLASFVARGLFIRADSTHSTLQHMMGWIQTYATCFQNDEQQDVIDPREHLQFFAVCQAVIYILMFKGEDLTVQALQAMRWDIMVSCRLQPFSYFSADILEEFARFANAKGLVDVTLCREINQYIASAKDLEKKSGGSAPPSPSGLTSGAKEFDFSDTLHLTASREYVAKSLSAEYPFDPCLLRRTAERIEPFYQHWLSCEGDEHTSEYELCDAEIERSNADLEEYTNEGETDAQEVNTEQGAQELPPAIRIHGLSNRAAYMLQQLGGTVDFKAFDQGGELRNDTGYWGFNGPRSFASDEEMGNSEIGSPLSLPSGDLRYNMISSSSHMLVSSYASSSYSMGSEESGVDKPRAIDVPQQKDRCVSIDEEILSGSW</sequence>
<dbReference type="GO" id="GO:0005634">
    <property type="term" value="C:nucleus"/>
    <property type="evidence" value="ECO:0007669"/>
    <property type="project" value="TreeGrafter"/>
</dbReference>
<evidence type="ECO:0000256" key="1">
    <source>
        <dbReference type="ARBA" id="ARBA00010098"/>
    </source>
</evidence>
<proteinExistence type="inferred from homology"/>
<feature type="compositionally biased region" description="Basic and acidic residues" evidence="2">
    <location>
        <begin position="130"/>
        <end position="139"/>
    </location>
</feature>
<dbReference type="AlphaFoldDB" id="A0A7S2RF43"/>
<dbReference type="EMBL" id="HBHK01004647">
    <property type="protein sequence ID" value="CAD9669348.1"/>
    <property type="molecule type" value="Transcribed_RNA"/>
</dbReference>
<evidence type="ECO:0000256" key="2">
    <source>
        <dbReference type="SAM" id="MobiDB-lite"/>
    </source>
</evidence>